<evidence type="ECO:0000259" key="1">
    <source>
        <dbReference type="Pfam" id="PF03050"/>
    </source>
</evidence>
<name>A0A1M5EEE9_9SPHI</name>
<dbReference type="PANTHER" id="PTHR33678:SF1">
    <property type="entry name" value="BLL1576 PROTEIN"/>
    <property type="match status" value="1"/>
</dbReference>
<protein>
    <submittedName>
        <fullName evidence="2">Transposase IS66 family protein</fullName>
    </submittedName>
</protein>
<dbReference type="Proteomes" id="UP000184287">
    <property type="component" value="Unassembled WGS sequence"/>
</dbReference>
<feature type="domain" description="Transposase IS66 central" evidence="1">
    <location>
        <begin position="67"/>
        <end position="146"/>
    </location>
</feature>
<gene>
    <name evidence="2" type="ORF">SAMN04488522_103616</name>
</gene>
<dbReference type="Pfam" id="PF03050">
    <property type="entry name" value="DDE_Tnp_IS66"/>
    <property type="match status" value="1"/>
</dbReference>
<sequence>MSAMIEDWCLSDKSKKQYCLEHGLLASILVDKYVDYLPLYRQKQRFARENIQIASSTIDGWTKEALEETVLFDYSPTPGQLAPLSIPGTFKGYLQTDGYVVFEKYGHSKDITHLACSAHARREFEKSLDNDRPRAEKALTLIQKSYP</sequence>
<dbReference type="InterPro" id="IPR004291">
    <property type="entry name" value="Transposase_IS66_central"/>
</dbReference>
<dbReference type="EMBL" id="FQUQ01000003">
    <property type="protein sequence ID" value="SHF77566.1"/>
    <property type="molecule type" value="Genomic_DNA"/>
</dbReference>
<proteinExistence type="predicted"/>
<accession>A0A1M5EEE9</accession>
<keyword evidence="3" id="KW-1185">Reference proteome</keyword>
<evidence type="ECO:0000313" key="2">
    <source>
        <dbReference type="EMBL" id="SHF77566.1"/>
    </source>
</evidence>
<reference evidence="3" key="1">
    <citation type="submission" date="2016-11" db="EMBL/GenBank/DDBJ databases">
        <authorList>
            <person name="Varghese N."/>
            <person name="Submissions S."/>
        </authorList>
    </citation>
    <scope>NUCLEOTIDE SEQUENCE [LARGE SCALE GENOMIC DNA]</scope>
    <source>
        <strain evidence="3">DSM 16990</strain>
    </source>
</reference>
<organism evidence="2 3">
    <name type="scientific">Pedobacter caeni</name>
    <dbReference type="NCBI Taxonomy" id="288992"/>
    <lineage>
        <taxon>Bacteria</taxon>
        <taxon>Pseudomonadati</taxon>
        <taxon>Bacteroidota</taxon>
        <taxon>Sphingobacteriia</taxon>
        <taxon>Sphingobacteriales</taxon>
        <taxon>Sphingobacteriaceae</taxon>
        <taxon>Pedobacter</taxon>
    </lineage>
</organism>
<dbReference type="PANTHER" id="PTHR33678">
    <property type="entry name" value="BLL1576 PROTEIN"/>
    <property type="match status" value="1"/>
</dbReference>
<dbReference type="InterPro" id="IPR052344">
    <property type="entry name" value="Transposase-related"/>
</dbReference>
<dbReference type="AlphaFoldDB" id="A0A1M5EEE9"/>
<evidence type="ECO:0000313" key="3">
    <source>
        <dbReference type="Proteomes" id="UP000184287"/>
    </source>
</evidence>